<feature type="non-terminal residue" evidence="2">
    <location>
        <position position="99"/>
    </location>
</feature>
<name>A0A074Z5T4_OPIVI</name>
<dbReference type="CTD" id="20330097"/>
<dbReference type="EMBL" id="KL599119">
    <property type="protein sequence ID" value="KER18625.1"/>
    <property type="molecule type" value="Genomic_DNA"/>
</dbReference>
<accession>A0A074Z5T4</accession>
<reference evidence="2 3" key="1">
    <citation type="submission" date="2013-11" db="EMBL/GenBank/DDBJ databases">
        <title>Opisthorchis viverrini - life in the bile duct.</title>
        <authorList>
            <person name="Young N.D."/>
            <person name="Nagarajan N."/>
            <person name="Lin S.J."/>
            <person name="Korhonen P.K."/>
            <person name="Jex A.R."/>
            <person name="Hall R.S."/>
            <person name="Safavi-Hemami H."/>
            <person name="Kaewkong W."/>
            <person name="Bertrand D."/>
            <person name="Gao S."/>
            <person name="Seet Q."/>
            <person name="Wongkham S."/>
            <person name="Teh B.T."/>
            <person name="Wongkham C."/>
            <person name="Intapan P.M."/>
            <person name="Maleewong W."/>
            <person name="Yang X."/>
            <person name="Hu M."/>
            <person name="Wang Z."/>
            <person name="Hofmann A."/>
            <person name="Sternberg P.W."/>
            <person name="Tan P."/>
            <person name="Wang J."/>
            <person name="Gasser R.B."/>
        </authorList>
    </citation>
    <scope>NUCLEOTIDE SEQUENCE [LARGE SCALE GENOMIC DNA]</scope>
</reference>
<evidence type="ECO:0000313" key="2">
    <source>
        <dbReference type="EMBL" id="KER18625.1"/>
    </source>
</evidence>
<dbReference type="RefSeq" id="XP_009177628.1">
    <property type="nucleotide sequence ID" value="XM_009179364.1"/>
</dbReference>
<organism evidence="2 3">
    <name type="scientific">Opisthorchis viverrini</name>
    <name type="common">Southeast Asian liver fluke</name>
    <dbReference type="NCBI Taxonomy" id="6198"/>
    <lineage>
        <taxon>Eukaryota</taxon>
        <taxon>Metazoa</taxon>
        <taxon>Spiralia</taxon>
        <taxon>Lophotrochozoa</taxon>
        <taxon>Platyhelminthes</taxon>
        <taxon>Trematoda</taxon>
        <taxon>Digenea</taxon>
        <taxon>Opisthorchiida</taxon>
        <taxon>Opisthorchiata</taxon>
        <taxon>Opisthorchiidae</taxon>
        <taxon>Opisthorchis</taxon>
    </lineage>
</organism>
<proteinExistence type="predicted"/>
<evidence type="ECO:0000313" key="3">
    <source>
        <dbReference type="Proteomes" id="UP000054324"/>
    </source>
</evidence>
<feature type="chain" id="PRO_5001703930" evidence="1">
    <location>
        <begin position="17"/>
        <end position="99"/>
    </location>
</feature>
<keyword evidence="3" id="KW-1185">Reference proteome</keyword>
<gene>
    <name evidence="2" type="ORF">T265_15932</name>
</gene>
<dbReference type="AlphaFoldDB" id="A0A074Z5T4"/>
<dbReference type="Proteomes" id="UP000054324">
    <property type="component" value="Unassembled WGS sequence"/>
</dbReference>
<feature type="signal peptide" evidence="1">
    <location>
        <begin position="1"/>
        <end position="16"/>
    </location>
</feature>
<sequence>MFTFFLLALLTVSCRAKLFQMTRFNSTVVTVTQRMSDADKYDEQPLCAQLITKHIGVWAKSEKLSKCVLRQVQNGYPIFHVNLNATRIPEGYQEKANLF</sequence>
<protein>
    <submittedName>
        <fullName evidence="2">Uncharacterized protein</fullName>
    </submittedName>
</protein>
<evidence type="ECO:0000256" key="1">
    <source>
        <dbReference type="SAM" id="SignalP"/>
    </source>
</evidence>
<dbReference type="KEGG" id="ovi:T265_15932"/>
<dbReference type="GeneID" id="20330097"/>
<keyword evidence="1" id="KW-0732">Signal</keyword>